<dbReference type="SUPFAM" id="SSF161070">
    <property type="entry name" value="SNF-like"/>
    <property type="match status" value="1"/>
</dbReference>
<feature type="compositionally biased region" description="Basic and acidic residues" evidence="7">
    <location>
        <begin position="521"/>
        <end position="535"/>
    </location>
</feature>
<reference evidence="10" key="1">
    <citation type="submission" date="2016-10" db="EMBL/GenBank/DDBJ databases">
        <authorList>
            <person name="Varghese N."/>
            <person name="Submissions S."/>
        </authorList>
    </citation>
    <scope>NUCLEOTIDE SEQUENCE [LARGE SCALE GENOMIC DNA]</scope>
    <source>
        <strain evidence="10">DSM 10002</strain>
    </source>
</reference>
<evidence type="ECO:0000256" key="2">
    <source>
        <dbReference type="ARBA" id="ARBA00022448"/>
    </source>
</evidence>
<organism evidence="9 10">
    <name type="scientific">Arcanobacterium phocae</name>
    <dbReference type="NCBI Taxonomy" id="131112"/>
    <lineage>
        <taxon>Bacteria</taxon>
        <taxon>Bacillati</taxon>
        <taxon>Actinomycetota</taxon>
        <taxon>Actinomycetes</taxon>
        <taxon>Actinomycetales</taxon>
        <taxon>Actinomycetaceae</taxon>
        <taxon>Arcanobacterium</taxon>
    </lineage>
</organism>
<name>A0A1H2LDM2_9ACTO</name>
<keyword evidence="3 6" id="KW-0812">Transmembrane</keyword>
<feature type="transmembrane region" description="Helical" evidence="8">
    <location>
        <begin position="223"/>
        <end position="243"/>
    </location>
</feature>
<keyword evidence="5 8" id="KW-0472">Membrane</keyword>
<dbReference type="STRING" id="131112.SAMN04489737_0755"/>
<dbReference type="GeneID" id="65344496"/>
<keyword evidence="4 8" id="KW-1133">Transmembrane helix</keyword>
<evidence type="ECO:0000256" key="8">
    <source>
        <dbReference type="SAM" id="Phobius"/>
    </source>
</evidence>
<evidence type="ECO:0000256" key="6">
    <source>
        <dbReference type="RuleBase" id="RU003732"/>
    </source>
</evidence>
<feature type="region of interest" description="Disordered" evidence="7">
    <location>
        <begin position="508"/>
        <end position="535"/>
    </location>
</feature>
<dbReference type="PANTHER" id="PTHR42948">
    <property type="entry name" value="TRANSPORTER"/>
    <property type="match status" value="1"/>
</dbReference>
<dbReference type="AlphaFoldDB" id="A0A1H2LDM2"/>
<dbReference type="NCBIfam" id="NF037979">
    <property type="entry name" value="Na_transp"/>
    <property type="match status" value="1"/>
</dbReference>
<feature type="transmembrane region" description="Helical" evidence="8">
    <location>
        <begin position="178"/>
        <end position="203"/>
    </location>
</feature>
<evidence type="ECO:0000313" key="9">
    <source>
        <dbReference type="EMBL" id="SDU79140.1"/>
    </source>
</evidence>
<dbReference type="InterPro" id="IPR037272">
    <property type="entry name" value="SNS_sf"/>
</dbReference>
<dbReference type="PRINTS" id="PR00176">
    <property type="entry name" value="NANEUSMPORT"/>
</dbReference>
<dbReference type="GO" id="GO:0016020">
    <property type="term" value="C:membrane"/>
    <property type="evidence" value="ECO:0007669"/>
    <property type="project" value="UniProtKB-SubCell"/>
</dbReference>
<keyword evidence="2 6" id="KW-0813">Transport</keyword>
<dbReference type="RefSeq" id="WP_091280082.1">
    <property type="nucleotide sequence ID" value="NZ_JABAPL010000007.1"/>
</dbReference>
<evidence type="ECO:0000256" key="7">
    <source>
        <dbReference type="SAM" id="MobiDB-lite"/>
    </source>
</evidence>
<gene>
    <name evidence="9" type="ORF">SAMN04489737_0755</name>
</gene>
<dbReference type="Pfam" id="PF00209">
    <property type="entry name" value="SNF"/>
    <property type="match status" value="2"/>
</dbReference>
<protein>
    <recommendedName>
        <fullName evidence="6">Transporter</fullName>
    </recommendedName>
</protein>
<keyword evidence="10" id="KW-1185">Reference proteome</keyword>
<feature type="transmembrane region" description="Helical" evidence="8">
    <location>
        <begin position="319"/>
        <end position="340"/>
    </location>
</feature>
<dbReference type="InterPro" id="IPR000175">
    <property type="entry name" value="Na/ntran_symport"/>
</dbReference>
<feature type="transmembrane region" description="Helical" evidence="8">
    <location>
        <begin position="361"/>
        <end position="383"/>
    </location>
</feature>
<feature type="transmembrane region" description="Helical" evidence="8">
    <location>
        <begin position="389"/>
        <end position="410"/>
    </location>
</feature>
<feature type="transmembrane region" description="Helical" evidence="8">
    <location>
        <begin position="264"/>
        <end position="285"/>
    </location>
</feature>
<evidence type="ECO:0000256" key="1">
    <source>
        <dbReference type="ARBA" id="ARBA00004141"/>
    </source>
</evidence>
<accession>A0A1H2LDM2</accession>
<feature type="transmembrane region" description="Helical" evidence="8">
    <location>
        <begin position="470"/>
        <end position="489"/>
    </location>
</feature>
<dbReference type="Proteomes" id="UP000214355">
    <property type="component" value="Chromosome I"/>
</dbReference>
<evidence type="ECO:0000256" key="5">
    <source>
        <dbReference type="ARBA" id="ARBA00023136"/>
    </source>
</evidence>
<feature type="transmembrane region" description="Helical" evidence="8">
    <location>
        <begin position="12"/>
        <end position="33"/>
    </location>
</feature>
<evidence type="ECO:0000256" key="3">
    <source>
        <dbReference type="ARBA" id="ARBA00022692"/>
    </source>
</evidence>
<proteinExistence type="inferred from homology"/>
<feature type="transmembrane region" description="Helical" evidence="8">
    <location>
        <begin position="431"/>
        <end position="450"/>
    </location>
</feature>
<dbReference type="OrthoDB" id="9762833at2"/>
<dbReference type="GO" id="GO:0015293">
    <property type="term" value="F:symporter activity"/>
    <property type="evidence" value="ECO:0007669"/>
    <property type="project" value="UniProtKB-KW"/>
</dbReference>
<evidence type="ECO:0000313" key="10">
    <source>
        <dbReference type="Proteomes" id="UP000214355"/>
    </source>
</evidence>
<dbReference type="EMBL" id="LT629804">
    <property type="protein sequence ID" value="SDU79140.1"/>
    <property type="molecule type" value="Genomic_DNA"/>
</dbReference>
<feature type="transmembrane region" description="Helical" evidence="8">
    <location>
        <begin position="88"/>
        <end position="117"/>
    </location>
</feature>
<comment type="subcellular location">
    <subcellularLocation>
        <location evidence="1">Membrane</location>
        <topology evidence="1">Multi-pass membrane protein</topology>
    </subcellularLocation>
</comment>
<feature type="transmembrane region" description="Helical" evidence="8">
    <location>
        <begin position="45"/>
        <end position="67"/>
    </location>
</feature>
<dbReference type="PROSITE" id="PS00610">
    <property type="entry name" value="NA_NEUROTRAN_SYMP_1"/>
    <property type="match status" value="1"/>
</dbReference>
<dbReference type="PANTHER" id="PTHR42948:SF1">
    <property type="entry name" value="TRANSPORTER"/>
    <property type="match status" value="1"/>
</dbReference>
<sequence>MSTTTGREVWSSRTVFLAAAIGSAIGLGNIWRFPYIAYENGGGSFLVPYVIALVTGGVSMLFFDYAIGHRFRGAPPLAFRRISRRAEMFGWVQTLVTFFIAVYYMAILAWSAFYAYYSLTLAWGDDPEAFFVKEFLQVDGSRVFSAGYLPSLTIGLALIWLALLYVMSHGVERGVGKVSKVAVPLLIVLFLAITVRALFLPGAAAGLDTLFTPDWSALLKPSVWMAGYGQIFYSLAVGFGIMLTQASYLKRRTDVTTTAWTVAFANSSFEVLAGIGVFSVLGYMATTSGQEVGDVVSSGIGLAFIAFPKIISLMPGGPLFGALFFGSLFLAGFTSMFSIIEVPISAAMDKFGWARRKAVMVVGGLAGAISVALLPTTTGLATLDIMDKFINVFGIVMIALVTLLVVGWGMKMFPVLSRHLDAISTIRTRGWWVAAVGVLTPFVLAVTLVGDTRELLTNPYGGYTTGQLLVFGWGLALLIWVVGFVMSRLPWAKKTELQAPVEYDFDVDRPADQPHPVAVDVRGESSEELTEGGRA</sequence>
<feature type="transmembrane region" description="Helical" evidence="8">
    <location>
        <begin position="148"/>
        <end position="166"/>
    </location>
</feature>
<keyword evidence="6" id="KW-0769">Symport</keyword>
<comment type="similarity">
    <text evidence="6">Belongs to the sodium:neurotransmitter symporter (SNF) (TC 2.A.22) family.</text>
</comment>
<evidence type="ECO:0000256" key="4">
    <source>
        <dbReference type="ARBA" id="ARBA00022989"/>
    </source>
</evidence>
<dbReference type="PROSITE" id="PS50267">
    <property type="entry name" value="NA_NEUROTRAN_SYMP_3"/>
    <property type="match status" value="1"/>
</dbReference>
<dbReference type="CDD" id="cd10334">
    <property type="entry name" value="SLC6sbd_u1"/>
    <property type="match status" value="1"/>
</dbReference>